<dbReference type="EMBL" id="NFHO01000007">
    <property type="protein sequence ID" value="OUN42553.1"/>
    <property type="molecule type" value="Genomic_DNA"/>
</dbReference>
<accession>A0A1Y3U186</accession>
<gene>
    <name evidence="2" type="ORF">B5G21_06890</name>
</gene>
<comment type="caution">
    <text evidence="2">The sequence shown here is derived from an EMBL/GenBank/DDBJ whole genome shotgun (WGS) entry which is preliminary data.</text>
</comment>
<feature type="transmembrane region" description="Helical" evidence="1">
    <location>
        <begin position="146"/>
        <end position="167"/>
    </location>
</feature>
<keyword evidence="1" id="KW-0472">Membrane</keyword>
<evidence type="ECO:0000313" key="3">
    <source>
        <dbReference type="Proteomes" id="UP000196560"/>
    </source>
</evidence>
<feature type="transmembrane region" description="Helical" evidence="1">
    <location>
        <begin position="174"/>
        <end position="197"/>
    </location>
</feature>
<organism evidence="2 3">
    <name type="scientific">Enorma massiliensis</name>
    <dbReference type="NCBI Taxonomy" id="1472761"/>
    <lineage>
        <taxon>Bacteria</taxon>
        <taxon>Bacillati</taxon>
        <taxon>Actinomycetota</taxon>
        <taxon>Coriobacteriia</taxon>
        <taxon>Coriobacteriales</taxon>
        <taxon>Coriobacteriaceae</taxon>
        <taxon>Enorma</taxon>
    </lineage>
</organism>
<dbReference type="AlphaFoldDB" id="A0A1Y3U186"/>
<protein>
    <recommendedName>
        <fullName evidence="4">Lantibiotic ABC transporter permease</fullName>
    </recommendedName>
</protein>
<sequence>MSILAEARTERMTLPRALRSEALRLTRSPLAPVHLVCALTGGIACGAYFAYAPWDPAFGTDAYVQLLGALMPLMASIVCGLNMDEEHRAGRLANLTGAPSRAVAIAAKAAVLWAAGALALLLAMSIFASALALAGRLSLGTETLGLATAGICLGSAPLYLLFIAISLQSGRNAAIGAGAAGLGIGLFSVGGLAHGLMTGELTAASGGVLGLIPFSWPARLGSLSIEAGIARATDAAQAATISSLAGALAIAAVVLTVAGLAALIAWFNRFEGGRNDA</sequence>
<evidence type="ECO:0000313" key="2">
    <source>
        <dbReference type="EMBL" id="OUN42553.1"/>
    </source>
</evidence>
<dbReference type="STRING" id="1118060.GCA_000311845_00393"/>
<feature type="transmembrane region" description="Helical" evidence="1">
    <location>
        <begin position="110"/>
        <end position="134"/>
    </location>
</feature>
<dbReference type="CDD" id="cd21808">
    <property type="entry name" value="ABC-2_lan_permease_MutG"/>
    <property type="match status" value="1"/>
</dbReference>
<evidence type="ECO:0000256" key="1">
    <source>
        <dbReference type="SAM" id="Phobius"/>
    </source>
</evidence>
<feature type="transmembrane region" description="Helical" evidence="1">
    <location>
        <begin position="63"/>
        <end position="83"/>
    </location>
</feature>
<evidence type="ECO:0008006" key="4">
    <source>
        <dbReference type="Google" id="ProtNLM"/>
    </source>
</evidence>
<dbReference type="eggNOG" id="COG4200">
    <property type="taxonomic scope" value="Bacteria"/>
</dbReference>
<dbReference type="InterPro" id="IPR022294">
    <property type="entry name" value="ABC-transptr_permeasesu"/>
</dbReference>
<keyword evidence="1" id="KW-0812">Transmembrane</keyword>
<proteinExistence type="predicted"/>
<name>A0A1Y3U186_9ACTN</name>
<feature type="transmembrane region" description="Helical" evidence="1">
    <location>
        <begin position="29"/>
        <end position="51"/>
    </location>
</feature>
<dbReference type="Proteomes" id="UP000196560">
    <property type="component" value="Unassembled WGS sequence"/>
</dbReference>
<reference evidence="3" key="1">
    <citation type="submission" date="2017-04" db="EMBL/GenBank/DDBJ databases">
        <title>Function of individual gut microbiota members based on whole genome sequencing of pure cultures obtained from chicken caecum.</title>
        <authorList>
            <person name="Medvecky M."/>
            <person name="Cejkova D."/>
            <person name="Polansky O."/>
            <person name="Karasova D."/>
            <person name="Kubasova T."/>
            <person name="Cizek A."/>
            <person name="Rychlik I."/>
        </authorList>
    </citation>
    <scope>NUCLEOTIDE SEQUENCE [LARGE SCALE GENOMIC DNA]</scope>
    <source>
        <strain evidence="3">An70</strain>
    </source>
</reference>
<keyword evidence="1" id="KW-1133">Transmembrane helix</keyword>
<keyword evidence="3" id="KW-1185">Reference proteome</keyword>
<feature type="transmembrane region" description="Helical" evidence="1">
    <location>
        <begin position="244"/>
        <end position="267"/>
    </location>
</feature>
<dbReference type="RefSeq" id="WP_087186564.1">
    <property type="nucleotide sequence ID" value="NZ_NFHO01000007.1"/>
</dbReference>